<reference evidence="6 7" key="1">
    <citation type="submission" date="2018-06" db="EMBL/GenBank/DDBJ databases">
        <title>Genomic Encyclopedia of Archaeal and Bacterial Type Strains, Phase II (KMG-II): from individual species to whole genera.</title>
        <authorList>
            <person name="Goeker M."/>
        </authorList>
    </citation>
    <scope>NUCLEOTIDE SEQUENCE [LARGE SCALE GENOMIC DNA]</scope>
    <source>
        <strain evidence="6 7">DSM 22011</strain>
    </source>
</reference>
<dbReference type="SUPFAM" id="SSF46785">
    <property type="entry name" value="Winged helix' DNA-binding domain"/>
    <property type="match status" value="1"/>
</dbReference>
<gene>
    <name evidence="6" type="ORF">ATI53_101419</name>
</gene>
<dbReference type="RefSeq" id="WP_009504750.1">
    <property type="nucleotide sequence ID" value="NZ_LIGK01000016.1"/>
</dbReference>
<evidence type="ECO:0000259" key="5">
    <source>
        <dbReference type="PROSITE" id="PS50931"/>
    </source>
</evidence>
<dbReference type="InterPro" id="IPR036390">
    <property type="entry name" value="WH_DNA-bd_sf"/>
</dbReference>
<evidence type="ECO:0000256" key="2">
    <source>
        <dbReference type="ARBA" id="ARBA00023015"/>
    </source>
</evidence>
<evidence type="ECO:0000256" key="1">
    <source>
        <dbReference type="ARBA" id="ARBA00009437"/>
    </source>
</evidence>
<evidence type="ECO:0000256" key="4">
    <source>
        <dbReference type="ARBA" id="ARBA00023163"/>
    </source>
</evidence>
<keyword evidence="7" id="KW-1185">Reference proteome</keyword>
<dbReference type="Gene3D" id="3.40.190.290">
    <property type="match status" value="1"/>
</dbReference>
<dbReference type="GO" id="GO:0003700">
    <property type="term" value="F:DNA-binding transcription factor activity"/>
    <property type="evidence" value="ECO:0007669"/>
    <property type="project" value="InterPro"/>
</dbReference>
<dbReference type="PANTHER" id="PTHR30579">
    <property type="entry name" value="TRANSCRIPTIONAL REGULATOR"/>
    <property type="match status" value="1"/>
</dbReference>
<comment type="similarity">
    <text evidence="1">Belongs to the LysR transcriptional regulatory family.</text>
</comment>
<dbReference type="GO" id="GO:0003677">
    <property type="term" value="F:DNA binding"/>
    <property type="evidence" value="ECO:0007669"/>
    <property type="project" value="UniProtKB-KW"/>
</dbReference>
<sequence length="302" mass="32109">MSFDPAQLSALATVLRFGSFEGAARALHVTPSAVSQRIKALEDRVGAALVIRASPCTATPSGARLARHADDIALLDAALLRELALPAAPARLRIAVNADSLATWFLPALAGQDLLYDILLDDESHSAGWLRRGEVSAAITAHGRPVQGCAAVPLGALRYVATCAPDFYARHFSEGVTTLALSRAPVLQFNEKDMLQHDWLRDTTGETLAPPVHRLPSSHGFVDATVSGLGWALNPEPLVTGALRSGALVTLGPHAPRDVALYWQVSRLVAGAISELTQAVRRAAALTLRQRSLIIPGDREQP</sequence>
<dbReference type="EMBL" id="QLMG01000014">
    <property type="protein sequence ID" value="RAK18123.1"/>
    <property type="molecule type" value="Genomic_DNA"/>
</dbReference>
<evidence type="ECO:0000256" key="3">
    <source>
        <dbReference type="ARBA" id="ARBA00023125"/>
    </source>
</evidence>
<dbReference type="Proteomes" id="UP000249165">
    <property type="component" value="Unassembled WGS sequence"/>
</dbReference>
<accession>A0A327YAU2</accession>
<dbReference type="PROSITE" id="PS50931">
    <property type="entry name" value="HTH_LYSR"/>
    <property type="match status" value="1"/>
</dbReference>
<dbReference type="NCBIfam" id="NF009888">
    <property type="entry name" value="PRK13348.1"/>
    <property type="match status" value="1"/>
</dbReference>
<dbReference type="InterPro" id="IPR050176">
    <property type="entry name" value="LTTR"/>
</dbReference>
<dbReference type="InterPro" id="IPR000847">
    <property type="entry name" value="LysR_HTH_N"/>
</dbReference>
<name>A0A327YAU2_9RHOB</name>
<dbReference type="AlphaFoldDB" id="A0A327YAU2"/>
<dbReference type="PANTHER" id="PTHR30579:SF2">
    <property type="entry name" value="HTH-TYPE TRANSCRIPTIONAL REGULATOR ARGP"/>
    <property type="match status" value="1"/>
</dbReference>
<dbReference type="Pfam" id="PF03466">
    <property type="entry name" value="LysR_substrate"/>
    <property type="match status" value="1"/>
</dbReference>
<keyword evidence="2" id="KW-0805">Transcription regulation</keyword>
<dbReference type="Gene3D" id="1.10.10.10">
    <property type="entry name" value="Winged helix-like DNA-binding domain superfamily/Winged helix DNA-binding domain"/>
    <property type="match status" value="1"/>
</dbReference>
<dbReference type="InterPro" id="IPR036388">
    <property type="entry name" value="WH-like_DNA-bd_sf"/>
</dbReference>
<comment type="caution">
    <text evidence="6">The sequence shown here is derived from an EMBL/GenBank/DDBJ whole genome shotgun (WGS) entry which is preliminary data.</text>
</comment>
<organism evidence="6 7">
    <name type="scientific">Salipiger aestuarii</name>
    <dbReference type="NCBI Taxonomy" id="568098"/>
    <lineage>
        <taxon>Bacteria</taxon>
        <taxon>Pseudomonadati</taxon>
        <taxon>Pseudomonadota</taxon>
        <taxon>Alphaproteobacteria</taxon>
        <taxon>Rhodobacterales</taxon>
        <taxon>Roseobacteraceae</taxon>
        <taxon>Salipiger</taxon>
    </lineage>
</organism>
<keyword evidence="4" id="KW-0804">Transcription</keyword>
<evidence type="ECO:0000313" key="7">
    <source>
        <dbReference type="Proteomes" id="UP000249165"/>
    </source>
</evidence>
<dbReference type="SUPFAM" id="SSF53850">
    <property type="entry name" value="Periplasmic binding protein-like II"/>
    <property type="match status" value="1"/>
</dbReference>
<dbReference type="OrthoDB" id="3252676at2"/>
<dbReference type="NCBIfam" id="TIGR03298">
    <property type="entry name" value="argP"/>
    <property type="match status" value="1"/>
</dbReference>
<keyword evidence="3" id="KW-0238">DNA-binding</keyword>
<dbReference type="NCBIfam" id="NF002964">
    <property type="entry name" value="PRK03635.1"/>
    <property type="match status" value="1"/>
</dbReference>
<proteinExistence type="inferred from homology"/>
<dbReference type="InterPro" id="IPR017685">
    <property type="entry name" value="ArgP"/>
</dbReference>
<evidence type="ECO:0000313" key="6">
    <source>
        <dbReference type="EMBL" id="RAK18123.1"/>
    </source>
</evidence>
<protein>
    <submittedName>
        <fullName evidence="6">LysR family transcriptional regulator (Chromosome initiation inhibitor)</fullName>
    </submittedName>
</protein>
<dbReference type="InterPro" id="IPR005119">
    <property type="entry name" value="LysR_subst-bd"/>
</dbReference>
<dbReference type="Pfam" id="PF00126">
    <property type="entry name" value="HTH_1"/>
    <property type="match status" value="1"/>
</dbReference>
<feature type="domain" description="HTH lysR-type" evidence="5">
    <location>
        <begin position="3"/>
        <end position="59"/>
    </location>
</feature>